<dbReference type="Proteomes" id="UP000265431">
    <property type="component" value="Unassembled WGS sequence"/>
</dbReference>
<organism evidence="7 8">
    <name type="scientific">Henriciella barbarensis</name>
    <dbReference type="NCBI Taxonomy" id="86342"/>
    <lineage>
        <taxon>Bacteria</taxon>
        <taxon>Pseudomonadati</taxon>
        <taxon>Pseudomonadota</taxon>
        <taxon>Alphaproteobacteria</taxon>
        <taxon>Hyphomonadales</taxon>
        <taxon>Hyphomonadaceae</taxon>
        <taxon>Henriciella</taxon>
    </lineage>
</organism>
<dbReference type="GO" id="GO:0030288">
    <property type="term" value="C:outer membrane-bounded periplasmic space"/>
    <property type="evidence" value="ECO:0007669"/>
    <property type="project" value="UniProtKB-ARBA"/>
</dbReference>
<name>A0A399R5M2_9PROT</name>
<evidence type="ECO:0000256" key="4">
    <source>
        <dbReference type="ARBA" id="ARBA00022729"/>
    </source>
</evidence>
<dbReference type="CDD" id="cd08504">
    <property type="entry name" value="PBP2_OppA"/>
    <property type="match status" value="1"/>
</dbReference>
<keyword evidence="8" id="KW-1185">Reference proteome</keyword>
<dbReference type="PROSITE" id="PS51257">
    <property type="entry name" value="PROKAR_LIPOPROTEIN"/>
    <property type="match status" value="1"/>
</dbReference>
<feature type="chain" id="PRO_5017378805" evidence="5">
    <location>
        <begin position="23"/>
        <end position="559"/>
    </location>
</feature>
<dbReference type="RefSeq" id="WP_119378293.1">
    <property type="nucleotide sequence ID" value="NZ_QWGB01000004.1"/>
</dbReference>
<dbReference type="PANTHER" id="PTHR30290:SF10">
    <property type="entry name" value="PERIPLASMIC OLIGOPEPTIDE-BINDING PROTEIN-RELATED"/>
    <property type="match status" value="1"/>
</dbReference>
<proteinExistence type="inferred from homology"/>
<protein>
    <submittedName>
        <fullName evidence="7">Peptide ABC transporter substrate-binding protein</fullName>
    </submittedName>
</protein>
<evidence type="ECO:0000256" key="3">
    <source>
        <dbReference type="ARBA" id="ARBA00022448"/>
    </source>
</evidence>
<dbReference type="InterPro" id="IPR000914">
    <property type="entry name" value="SBP_5_dom"/>
</dbReference>
<dbReference type="Gene3D" id="3.40.190.10">
    <property type="entry name" value="Periplasmic binding protein-like II"/>
    <property type="match status" value="1"/>
</dbReference>
<dbReference type="EMBL" id="QWGB01000004">
    <property type="protein sequence ID" value="RIJ25944.1"/>
    <property type="molecule type" value="Genomic_DNA"/>
</dbReference>
<evidence type="ECO:0000256" key="5">
    <source>
        <dbReference type="SAM" id="SignalP"/>
    </source>
</evidence>
<evidence type="ECO:0000259" key="6">
    <source>
        <dbReference type="Pfam" id="PF00496"/>
    </source>
</evidence>
<dbReference type="SUPFAM" id="SSF53850">
    <property type="entry name" value="Periplasmic binding protein-like II"/>
    <property type="match status" value="1"/>
</dbReference>
<keyword evidence="3" id="KW-0813">Transport</keyword>
<accession>A0A399R5M2</accession>
<dbReference type="Pfam" id="PF00496">
    <property type="entry name" value="SBP_bac_5"/>
    <property type="match status" value="1"/>
</dbReference>
<dbReference type="InterPro" id="IPR030678">
    <property type="entry name" value="Peptide/Ni-bd"/>
</dbReference>
<gene>
    <name evidence="7" type="ORF">D1224_02165</name>
</gene>
<dbReference type="InterPro" id="IPR039424">
    <property type="entry name" value="SBP_5"/>
</dbReference>
<keyword evidence="4 5" id="KW-0732">Signal</keyword>
<dbReference type="PIRSF" id="PIRSF002741">
    <property type="entry name" value="MppA"/>
    <property type="match status" value="1"/>
</dbReference>
<dbReference type="Gene3D" id="3.90.76.10">
    <property type="entry name" value="Dipeptide-binding Protein, Domain 1"/>
    <property type="match status" value="1"/>
</dbReference>
<dbReference type="Gene3D" id="3.10.105.10">
    <property type="entry name" value="Dipeptide-binding Protein, Domain 3"/>
    <property type="match status" value="1"/>
</dbReference>
<evidence type="ECO:0000313" key="8">
    <source>
        <dbReference type="Proteomes" id="UP000265431"/>
    </source>
</evidence>
<dbReference type="AlphaFoldDB" id="A0A399R5M2"/>
<comment type="subcellular location">
    <subcellularLocation>
        <location evidence="1">Periplasm</location>
    </subcellularLocation>
</comment>
<evidence type="ECO:0000256" key="2">
    <source>
        <dbReference type="ARBA" id="ARBA00005695"/>
    </source>
</evidence>
<sequence>MMKSLKSVLLSAGAAGLVLTLAACGGSGGNGSGDGEEAAVLRRGISAKVDTLDPHRSSAKWENIVISDMIVGLMTITPEREVIPGVATSWETSEDGLTWTFNLRESQWSDGEPVTADDFVYAFRRIQNPEIASQYSSLLYIVKNAAQVNSGELPPEELGVRAIDDLTFEITLEEPAPYLLGLLTHYTTYPVPEHIVEQYGEAWIQPDNIEVNGPYKLAYWRTGDQLVSEKNPLFYEADEVCFDRVAYFEIEDAAAVERRIEAGELDINNGFDGGRTEELEAKFPGWVRTAPSLITTYWSFNSSQEPFDDVRVRKALSLALDREFIVDRVLTPGYIPAYSFVPPTMSNYDVDRPELGFADMTREERLAEARALLEEAGYGPNNKLSFEFIHRSTDDNPKAAPVAQANWNEIAPWVNAEILRQDTKVLYARLRQSDFEVADGAWVADFDDPINFLYLLDSETGQQNYGRYSNPEYDALLAEASRTRDLQARAEIFAEAEAMMLEDYPITPMWIQVTKNLVDPELTGWAENAQDDHLSRWLCRADIETDAGAETASTDSAEE</sequence>
<dbReference type="FunFam" id="3.90.76.10:FF:000001">
    <property type="entry name" value="Oligopeptide ABC transporter substrate-binding protein"/>
    <property type="match status" value="1"/>
</dbReference>
<evidence type="ECO:0000256" key="1">
    <source>
        <dbReference type="ARBA" id="ARBA00004418"/>
    </source>
</evidence>
<dbReference type="GO" id="GO:0015833">
    <property type="term" value="P:peptide transport"/>
    <property type="evidence" value="ECO:0007669"/>
    <property type="project" value="TreeGrafter"/>
</dbReference>
<dbReference type="GO" id="GO:0043190">
    <property type="term" value="C:ATP-binding cassette (ABC) transporter complex"/>
    <property type="evidence" value="ECO:0007669"/>
    <property type="project" value="InterPro"/>
</dbReference>
<feature type="domain" description="Solute-binding protein family 5" evidence="6">
    <location>
        <begin position="81"/>
        <end position="463"/>
    </location>
</feature>
<dbReference type="OrthoDB" id="9803988at2"/>
<comment type="caution">
    <text evidence="7">The sequence shown here is derived from an EMBL/GenBank/DDBJ whole genome shotgun (WGS) entry which is preliminary data.</text>
</comment>
<dbReference type="GO" id="GO:1904680">
    <property type="term" value="F:peptide transmembrane transporter activity"/>
    <property type="evidence" value="ECO:0007669"/>
    <property type="project" value="TreeGrafter"/>
</dbReference>
<comment type="similarity">
    <text evidence="2">Belongs to the bacterial solute-binding protein 5 family.</text>
</comment>
<dbReference type="PANTHER" id="PTHR30290">
    <property type="entry name" value="PERIPLASMIC BINDING COMPONENT OF ABC TRANSPORTER"/>
    <property type="match status" value="1"/>
</dbReference>
<reference evidence="7 8" key="1">
    <citation type="submission" date="2018-08" db="EMBL/GenBank/DDBJ databases">
        <title>Henriciella mobilis sp. nov., isolated from seawater.</title>
        <authorList>
            <person name="Cheng H."/>
            <person name="Wu Y.-H."/>
            <person name="Xu X.-W."/>
            <person name="Guo L.-L."/>
        </authorList>
    </citation>
    <scope>NUCLEOTIDE SEQUENCE [LARGE SCALE GENOMIC DNA]</scope>
    <source>
        <strain evidence="7 8">CCUG66934</strain>
    </source>
</reference>
<evidence type="ECO:0000313" key="7">
    <source>
        <dbReference type="EMBL" id="RIJ25944.1"/>
    </source>
</evidence>
<feature type="signal peptide" evidence="5">
    <location>
        <begin position="1"/>
        <end position="22"/>
    </location>
</feature>